<sequence>MKIYRVDIDCAGDVLNISNSYNNVSASLLASVCGTNSRYITSTTRSVHIIFKSDGSNTGSGFRIRYYWKSAPVVIIIAVPVTCGRPPIRPRLVGNAGHRSGSRIVGGVGARPHSWSWMASVTVYDINYCGGTLVHPRWVVTAAHCIDMFDAEEVAVILGKHNLSRDEPGELKVQVKTVILHDKYNSTTNDYDIGLLELTQDVTFTSHIHPACLPKEDVEDEAMCITTGWGTTAVATEYKEPDILNQVMVPVIPQKLCQSPEWLGNNVTAQMLCAGYTQGDKDACQGDSGGPLVRSNAGRWTLYGITSFGEGCGEPRHPGVYTRVWKFIAWIYQKTNGAYIIIMCKS</sequence>
<dbReference type="Pfam" id="PF00431">
    <property type="entry name" value="CUB"/>
    <property type="match status" value="1"/>
</dbReference>
<dbReference type="SMART" id="SM00020">
    <property type="entry name" value="Tryp_SPc"/>
    <property type="match status" value="1"/>
</dbReference>
<gene>
    <name evidence="9" type="ORF">NP493_127g03005</name>
</gene>
<comment type="caution">
    <text evidence="5">Lacks conserved residue(s) required for the propagation of feature annotation.</text>
</comment>
<dbReference type="FunFam" id="2.40.10.10:FF:000003">
    <property type="entry name" value="Transmembrane serine protease 3"/>
    <property type="match status" value="1"/>
</dbReference>
<dbReference type="EMBL" id="JAODUO010000127">
    <property type="protein sequence ID" value="KAK2188608.1"/>
    <property type="molecule type" value="Genomic_DNA"/>
</dbReference>
<dbReference type="InterPro" id="IPR043504">
    <property type="entry name" value="Peptidase_S1_PA_chymotrypsin"/>
</dbReference>
<keyword evidence="2 6" id="KW-0378">Hydrolase</keyword>
<proteinExistence type="predicted"/>
<keyword evidence="10" id="KW-1185">Reference proteome</keyword>
<keyword evidence="3 6" id="KW-0720">Serine protease</keyword>
<dbReference type="SUPFAM" id="SSF49854">
    <property type="entry name" value="Spermadhesin, CUB domain"/>
    <property type="match status" value="1"/>
</dbReference>
<dbReference type="CDD" id="cd00041">
    <property type="entry name" value="CUB"/>
    <property type="match status" value="1"/>
</dbReference>
<dbReference type="PROSITE" id="PS01180">
    <property type="entry name" value="CUB"/>
    <property type="match status" value="1"/>
</dbReference>
<keyword evidence="4" id="KW-1015">Disulfide bond</keyword>
<dbReference type="CDD" id="cd00190">
    <property type="entry name" value="Tryp_SPc"/>
    <property type="match status" value="1"/>
</dbReference>
<dbReference type="PROSITE" id="PS50240">
    <property type="entry name" value="TRYPSIN_DOM"/>
    <property type="match status" value="1"/>
</dbReference>
<dbReference type="GO" id="GO:0006508">
    <property type="term" value="P:proteolysis"/>
    <property type="evidence" value="ECO:0007669"/>
    <property type="project" value="UniProtKB-KW"/>
</dbReference>
<evidence type="ECO:0000256" key="3">
    <source>
        <dbReference type="ARBA" id="ARBA00022825"/>
    </source>
</evidence>
<dbReference type="PRINTS" id="PR00722">
    <property type="entry name" value="CHYMOTRYPSIN"/>
</dbReference>
<evidence type="ECO:0000256" key="4">
    <source>
        <dbReference type="ARBA" id="ARBA00023157"/>
    </source>
</evidence>
<evidence type="ECO:0000313" key="10">
    <source>
        <dbReference type="Proteomes" id="UP001209878"/>
    </source>
</evidence>
<dbReference type="Gene3D" id="2.60.120.290">
    <property type="entry name" value="Spermadhesin, CUB domain"/>
    <property type="match status" value="1"/>
</dbReference>
<protein>
    <submittedName>
        <fullName evidence="9">Uncharacterized protein</fullName>
    </submittedName>
</protein>
<evidence type="ECO:0000256" key="5">
    <source>
        <dbReference type="PROSITE-ProRule" id="PRU00059"/>
    </source>
</evidence>
<dbReference type="PROSITE" id="PS00135">
    <property type="entry name" value="TRYPSIN_SER"/>
    <property type="match status" value="1"/>
</dbReference>
<evidence type="ECO:0000256" key="6">
    <source>
        <dbReference type="RuleBase" id="RU363034"/>
    </source>
</evidence>
<dbReference type="PROSITE" id="PS00134">
    <property type="entry name" value="TRYPSIN_HIS"/>
    <property type="match status" value="1"/>
</dbReference>
<dbReference type="InterPro" id="IPR001314">
    <property type="entry name" value="Peptidase_S1A"/>
</dbReference>
<evidence type="ECO:0000256" key="2">
    <source>
        <dbReference type="ARBA" id="ARBA00022801"/>
    </source>
</evidence>
<dbReference type="Pfam" id="PF00089">
    <property type="entry name" value="Trypsin"/>
    <property type="match status" value="1"/>
</dbReference>
<keyword evidence="1 6" id="KW-0645">Protease</keyword>
<evidence type="ECO:0000313" key="9">
    <source>
        <dbReference type="EMBL" id="KAK2188608.1"/>
    </source>
</evidence>
<evidence type="ECO:0000256" key="1">
    <source>
        <dbReference type="ARBA" id="ARBA00022670"/>
    </source>
</evidence>
<dbReference type="GO" id="GO:0004252">
    <property type="term" value="F:serine-type endopeptidase activity"/>
    <property type="evidence" value="ECO:0007669"/>
    <property type="project" value="InterPro"/>
</dbReference>
<dbReference type="Gene3D" id="2.40.10.10">
    <property type="entry name" value="Trypsin-like serine proteases"/>
    <property type="match status" value="1"/>
</dbReference>
<dbReference type="InterPro" id="IPR035914">
    <property type="entry name" value="Sperma_CUB_dom_sf"/>
</dbReference>
<feature type="domain" description="CUB" evidence="7">
    <location>
        <begin position="1"/>
        <end position="69"/>
    </location>
</feature>
<name>A0AAD9P5Q2_RIDPI</name>
<organism evidence="9 10">
    <name type="scientific">Ridgeia piscesae</name>
    <name type="common">Tubeworm</name>
    <dbReference type="NCBI Taxonomy" id="27915"/>
    <lineage>
        <taxon>Eukaryota</taxon>
        <taxon>Metazoa</taxon>
        <taxon>Spiralia</taxon>
        <taxon>Lophotrochozoa</taxon>
        <taxon>Annelida</taxon>
        <taxon>Polychaeta</taxon>
        <taxon>Sedentaria</taxon>
        <taxon>Canalipalpata</taxon>
        <taxon>Sabellida</taxon>
        <taxon>Siboglinidae</taxon>
        <taxon>Ridgeia</taxon>
    </lineage>
</organism>
<dbReference type="InterPro" id="IPR033116">
    <property type="entry name" value="TRYPSIN_SER"/>
</dbReference>
<dbReference type="InterPro" id="IPR000859">
    <property type="entry name" value="CUB_dom"/>
</dbReference>
<reference evidence="9" key="1">
    <citation type="journal article" date="2023" name="Mol. Biol. Evol.">
        <title>Third-Generation Sequencing Reveals the Adaptive Role of the Epigenome in Three Deep-Sea Polychaetes.</title>
        <authorList>
            <person name="Perez M."/>
            <person name="Aroh O."/>
            <person name="Sun Y."/>
            <person name="Lan Y."/>
            <person name="Juniper S.K."/>
            <person name="Young C.R."/>
            <person name="Angers B."/>
            <person name="Qian P.Y."/>
        </authorList>
    </citation>
    <scope>NUCLEOTIDE SEQUENCE</scope>
    <source>
        <strain evidence="9">R07B-5</strain>
    </source>
</reference>
<comment type="caution">
    <text evidence="9">The sequence shown here is derived from an EMBL/GenBank/DDBJ whole genome shotgun (WGS) entry which is preliminary data.</text>
</comment>
<dbReference type="Proteomes" id="UP001209878">
    <property type="component" value="Unassembled WGS sequence"/>
</dbReference>
<dbReference type="InterPro" id="IPR018114">
    <property type="entry name" value="TRYPSIN_HIS"/>
</dbReference>
<evidence type="ECO:0000259" key="7">
    <source>
        <dbReference type="PROSITE" id="PS01180"/>
    </source>
</evidence>
<feature type="domain" description="Peptidase S1" evidence="8">
    <location>
        <begin position="104"/>
        <end position="336"/>
    </location>
</feature>
<dbReference type="InterPro" id="IPR009003">
    <property type="entry name" value="Peptidase_S1_PA"/>
</dbReference>
<dbReference type="InterPro" id="IPR001254">
    <property type="entry name" value="Trypsin_dom"/>
</dbReference>
<dbReference type="PANTHER" id="PTHR24252">
    <property type="entry name" value="ACROSIN-RELATED"/>
    <property type="match status" value="1"/>
</dbReference>
<dbReference type="PANTHER" id="PTHR24252:SF7">
    <property type="entry name" value="HYALIN"/>
    <property type="match status" value="1"/>
</dbReference>
<dbReference type="SUPFAM" id="SSF50494">
    <property type="entry name" value="Trypsin-like serine proteases"/>
    <property type="match status" value="1"/>
</dbReference>
<dbReference type="AlphaFoldDB" id="A0AAD9P5Q2"/>
<accession>A0AAD9P5Q2</accession>
<evidence type="ECO:0000259" key="8">
    <source>
        <dbReference type="PROSITE" id="PS50240"/>
    </source>
</evidence>